<dbReference type="EMBL" id="GBRH01234842">
    <property type="protein sequence ID" value="JAD63053.1"/>
    <property type="molecule type" value="Transcribed_RNA"/>
</dbReference>
<reference evidence="1" key="1">
    <citation type="submission" date="2014-09" db="EMBL/GenBank/DDBJ databases">
        <authorList>
            <person name="Magalhaes I.L.F."/>
            <person name="Oliveira U."/>
            <person name="Santos F.R."/>
            <person name="Vidigal T.H.D.A."/>
            <person name="Brescovit A.D."/>
            <person name="Santos A.J."/>
        </authorList>
    </citation>
    <scope>NUCLEOTIDE SEQUENCE</scope>
    <source>
        <tissue evidence="1">Shoot tissue taken approximately 20 cm above the soil surface</tissue>
    </source>
</reference>
<evidence type="ECO:0000313" key="1">
    <source>
        <dbReference type="EMBL" id="JAD63053.1"/>
    </source>
</evidence>
<sequence length="39" mass="4563">MIQNFLAKLHETDFRTSIERLLLTAQSEKQKCSDKDVPQ</sequence>
<organism evidence="1">
    <name type="scientific">Arundo donax</name>
    <name type="common">Giant reed</name>
    <name type="synonym">Donax arundinaceus</name>
    <dbReference type="NCBI Taxonomy" id="35708"/>
    <lineage>
        <taxon>Eukaryota</taxon>
        <taxon>Viridiplantae</taxon>
        <taxon>Streptophyta</taxon>
        <taxon>Embryophyta</taxon>
        <taxon>Tracheophyta</taxon>
        <taxon>Spermatophyta</taxon>
        <taxon>Magnoliopsida</taxon>
        <taxon>Liliopsida</taxon>
        <taxon>Poales</taxon>
        <taxon>Poaceae</taxon>
        <taxon>PACMAD clade</taxon>
        <taxon>Arundinoideae</taxon>
        <taxon>Arundineae</taxon>
        <taxon>Arundo</taxon>
    </lineage>
</organism>
<accession>A0A0A9BLL7</accession>
<reference evidence="1" key="2">
    <citation type="journal article" date="2015" name="Data Brief">
        <title>Shoot transcriptome of the giant reed, Arundo donax.</title>
        <authorList>
            <person name="Barrero R.A."/>
            <person name="Guerrero F.D."/>
            <person name="Moolhuijzen P."/>
            <person name="Goolsby J.A."/>
            <person name="Tidwell J."/>
            <person name="Bellgard S.E."/>
            <person name="Bellgard M.I."/>
        </authorList>
    </citation>
    <scope>NUCLEOTIDE SEQUENCE</scope>
    <source>
        <tissue evidence="1">Shoot tissue taken approximately 20 cm above the soil surface</tissue>
    </source>
</reference>
<proteinExistence type="predicted"/>
<protein>
    <submittedName>
        <fullName evidence="1">PsaB</fullName>
    </submittedName>
</protein>
<dbReference type="AlphaFoldDB" id="A0A0A9BLL7"/>
<name>A0A0A9BLL7_ARUDO</name>